<dbReference type="Proteomes" id="UP000317550">
    <property type="component" value="Chromosome"/>
</dbReference>
<name>A0A516SAY6_9NEIS</name>
<dbReference type="RefSeq" id="WP_143856230.1">
    <property type="nucleotide sequence ID" value="NZ_CP041730.1"/>
</dbReference>
<accession>A0A516SAY6</accession>
<protein>
    <submittedName>
        <fullName evidence="2">Uncharacterized protein</fullName>
    </submittedName>
</protein>
<proteinExistence type="predicted"/>
<reference evidence="3" key="1">
    <citation type="submission" date="2019-07" db="EMBL/GenBank/DDBJ databases">
        <title>Chitinimonas sp. nov., isolated from Ny-Alesund, arctica soil.</title>
        <authorList>
            <person name="Xu Q."/>
            <person name="Peng F."/>
        </authorList>
    </citation>
    <scope>NUCLEOTIDE SEQUENCE [LARGE SCALE GENOMIC DNA]</scope>
    <source>
        <strain evidence="3">R3-44</strain>
    </source>
</reference>
<feature type="region of interest" description="Disordered" evidence="1">
    <location>
        <begin position="1"/>
        <end position="23"/>
    </location>
</feature>
<dbReference type="AlphaFoldDB" id="A0A516SAY6"/>
<dbReference type="OrthoDB" id="5805078at2"/>
<sequence>MRVPHAPIRSSLTNHAASGPAADAELKQMRAAAWHQQGVVVVRLADVPDDWDRLHLANIATQLYGQRNKEAR</sequence>
<gene>
    <name evidence="2" type="ORF">FNU76_02460</name>
</gene>
<dbReference type="EMBL" id="CP041730">
    <property type="protein sequence ID" value="QDQ25305.1"/>
    <property type="molecule type" value="Genomic_DNA"/>
</dbReference>
<evidence type="ECO:0000313" key="2">
    <source>
        <dbReference type="EMBL" id="QDQ25305.1"/>
    </source>
</evidence>
<evidence type="ECO:0000256" key="1">
    <source>
        <dbReference type="SAM" id="MobiDB-lite"/>
    </source>
</evidence>
<organism evidence="2 3">
    <name type="scientific">Chitinimonas arctica</name>
    <dbReference type="NCBI Taxonomy" id="2594795"/>
    <lineage>
        <taxon>Bacteria</taxon>
        <taxon>Pseudomonadati</taxon>
        <taxon>Pseudomonadota</taxon>
        <taxon>Betaproteobacteria</taxon>
        <taxon>Neisseriales</taxon>
        <taxon>Chitinibacteraceae</taxon>
        <taxon>Chitinimonas</taxon>
    </lineage>
</organism>
<dbReference type="KEGG" id="cari:FNU76_02460"/>
<keyword evidence="3" id="KW-1185">Reference proteome</keyword>
<evidence type="ECO:0000313" key="3">
    <source>
        <dbReference type="Proteomes" id="UP000317550"/>
    </source>
</evidence>